<name>A0AAV4DW60_9GAST</name>
<organism evidence="1 2">
    <name type="scientific">Plakobranchus ocellatus</name>
    <dbReference type="NCBI Taxonomy" id="259542"/>
    <lineage>
        <taxon>Eukaryota</taxon>
        <taxon>Metazoa</taxon>
        <taxon>Spiralia</taxon>
        <taxon>Lophotrochozoa</taxon>
        <taxon>Mollusca</taxon>
        <taxon>Gastropoda</taxon>
        <taxon>Heterobranchia</taxon>
        <taxon>Euthyneura</taxon>
        <taxon>Panpulmonata</taxon>
        <taxon>Sacoglossa</taxon>
        <taxon>Placobranchoidea</taxon>
        <taxon>Plakobranchidae</taxon>
        <taxon>Plakobranchus</taxon>
    </lineage>
</organism>
<gene>
    <name evidence="1" type="ORF">PoB_007459600</name>
</gene>
<proteinExistence type="predicted"/>
<dbReference type="EMBL" id="BLXT01008374">
    <property type="protein sequence ID" value="GFO48091.1"/>
    <property type="molecule type" value="Genomic_DNA"/>
</dbReference>
<dbReference type="Proteomes" id="UP000735302">
    <property type="component" value="Unassembled WGS sequence"/>
</dbReference>
<keyword evidence="2" id="KW-1185">Reference proteome</keyword>
<reference evidence="1 2" key="1">
    <citation type="journal article" date="2021" name="Elife">
        <title>Chloroplast acquisition without the gene transfer in kleptoplastic sea slugs, Plakobranchus ocellatus.</title>
        <authorList>
            <person name="Maeda T."/>
            <person name="Takahashi S."/>
            <person name="Yoshida T."/>
            <person name="Shimamura S."/>
            <person name="Takaki Y."/>
            <person name="Nagai Y."/>
            <person name="Toyoda A."/>
            <person name="Suzuki Y."/>
            <person name="Arimoto A."/>
            <person name="Ishii H."/>
            <person name="Satoh N."/>
            <person name="Nishiyama T."/>
            <person name="Hasebe M."/>
            <person name="Maruyama T."/>
            <person name="Minagawa J."/>
            <person name="Obokata J."/>
            <person name="Shigenobu S."/>
        </authorList>
    </citation>
    <scope>NUCLEOTIDE SEQUENCE [LARGE SCALE GENOMIC DNA]</scope>
</reference>
<evidence type="ECO:0000313" key="2">
    <source>
        <dbReference type="Proteomes" id="UP000735302"/>
    </source>
</evidence>
<dbReference type="AlphaFoldDB" id="A0AAV4DW60"/>
<evidence type="ECO:0000313" key="1">
    <source>
        <dbReference type="EMBL" id="GFO48091.1"/>
    </source>
</evidence>
<protein>
    <submittedName>
        <fullName evidence="1">Uncharacterized protein</fullName>
    </submittedName>
</protein>
<comment type="caution">
    <text evidence="1">The sequence shown here is derived from an EMBL/GenBank/DDBJ whole genome shotgun (WGS) entry which is preliminary data.</text>
</comment>
<sequence>MGGSNASQRIQMEDDRSLAFTVGQAFKSFSKFIQLLKKREEKPFKRLVIGQGSELVSYANQRLKGLKYADCLVYRKVTSGKSNVKSQVELRS</sequence>
<accession>A0AAV4DW60</accession>